<evidence type="ECO:0000313" key="7">
    <source>
        <dbReference type="EMBL" id="ARC53183.1"/>
    </source>
</evidence>
<dbReference type="AlphaFoldDB" id="A0A1V0HK35"/>
<keyword evidence="3 4" id="KW-0472">Membrane</keyword>
<protein>
    <recommendedName>
        <fullName evidence="9">Cell division protein FtsI</fullName>
    </recommendedName>
</protein>
<dbReference type="GO" id="GO:0008658">
    <property type="term" value="F:penicillin binding"/>
    <property type="evidence" value="ECO:0007669"/>
    <property type="project" value="InterPro"/>
</dbReference>
<keyword evidence="2" id="KW-0121">Carboxypeptidase</keyword>
<evidence type="ECO:0000313" key="8">
    <source>
        <dbReference type="Proteomes" id="UP000242793"/>
    </source>
</evidence>
<evidence type="ECO:0000256" key="1">
    <source>
        <dbReference type="ARBA" id="ARBA00004370"/>
    </source>
</evidence>
<dbReference type="GO" id="GO:0071555">
    <property type="term" value="P:cell wall organization"/>
    <property type="evidence" value="ECO:0007669"/>
    <property type="project" value="TreeGrafter"/>
</dbReference>
<dbReference type="Gene3D" id="3.30.450.330">
    <property type="match status" value="1"/>
</dbReference>
<accession>A0A1V0HK35</accession>
<dbReference type="SUPFAM" id="SSF56519">
    <property type="entry name" value="Penicillin binding protein dimerisation domain"/>
    <property type="match status" value="1"/>
</dbReference>
<keyword evidence="8" id="KW-1185">Reference proteome</keyword>
<dbReference type="Pfam" id="PF00905">
    <property type="entry name" value="Transpeptidase"/>
    <property type="match status" value="1"/>
</dbReference>
<keyword evidence="2" id="KW-0645">Protease</keyword>
<dbReference type="InterPro" id="IPR050515">
    <property type="entry name" value="Beta-lactam/transpept"/>
</dbReference>
<dbReference type="InterPro" id="IPR001460">
    <property type="entry name" value="PCN-bd_Tpept"/>
</dbReference>
<evidence type="ECO:0000256" key="4">
    <source>
        <dbReference type="SAM" id="Phobius"/>
    </source>
</evidence>
<dbReference type="InterPro" id="IPR012338">
    <property type="entry name" value="Beta-lactam/transpept-like"/>
</dbReference>
<reference evidence="7 8" key="1">
    <citation type="submission" date="2015-10" db="EMBL/GenBank/DDBJ databases">
        <title>Survey of human and primate louse endosymbionts.</title>
        <authorList>
            <person name="Boyd B.M."/>
        </authorList>
    </citation>
    <scope>NUCLEOTIDE SEQUENCE [LARGE SCALE GENOMIC DNA]</scope>
    <source>
        <strain evidence="7 8">PTSK</strain>
    </source>
</reference>
<dbReference type="RefSeq" id="WP_080626465.1">
    <property type="nucleotide sequence ID" value="NZ_CP012839.1"/>
</dbReference>
<organism evidence="7 8">
    <name type="scientific">Candidatus Riesia pediculischaeffi</name>
    <dbReference type="NCBI Taxonomy" id="428411"/>
    <lineage>
        <taxon>Bacteria</taxon>
        <taxon>Pseudomonadati</taxon>
        <taxon>Pseudomonadota</taxon>
        <taxon>Gammaproteobacteria</taxon>
        <taxon>Enterobacterales</taxon>
        <taxon>Enterobacteriaceae</taxon>
        <taxon>Candidatus Riesia</taxon>
    </lineage>
</organism>
<evidence type="ECO:0000259" key="6">
    <source>
        <dbReference type="Pfam" id="PF03717"/>
    </source>
</evidence>
<evidence type="ECO:0000256" key="2">
    <source>
        <dbReference type="ARBA" id="ARBA00022645"/>
    </source>
</evidence>
<keyword evidence="4" id="KW-0812">Transmembrane</keyword>
<dbReference type="SUPFAM" id="SSF56601">
    <property type="entry name" value="beta-lactamase/transpeptidase-like"/>
    <property type="match status" value="1"/>
</dbReference>
<dbReference type="GO" id="GO:0004180">
    <property type="term" value="F:carboxypeptidase activity"/>
    <property type="evidence" value="ECO:0007669"/>
    <property type="project" value="UniProtKB-KW"/>
</dbReference>
<gene>
    <name evidence="7" type="ORF">AOQ87_00500</name>
</gene>
<dbReference type="Gene3D" id="3.40.710.10">
    <property type="entry name" value="DD-peptidase/beta-lactamase superfamily"/>
    <property type="match status" value="1"/>
</dbReference>
<evidence type="ECO:0000259" key="5">
    <source>
        <dbReference type="Pfam" id="PF00905"/>
    </source>
</evidence>
<dbReference type="Gene3D" id="3.90.1310.10">
    <property type="entry name" value="Penicillin-binding protein 2a (Domain 2)"/>
    <property type="match status" value="1"/>
</dbReference>
<dbReference type="KEGG" id="rped:AOQ87_00500"/>
<dbReference type="Pfam" id="PF03717">
    <property type="entry name" value="PBP_dimer"/>
    <property type="match status" value="1"/>
</dbReference>
<dbReference type="PANTHER" id="PTHR30627">
    <property type="entry name" value="PEPTIDOGLYCAN D,D-TRANSPEPTIDASE"/>
    <property type="match status" value="1"/>
</dbReference>
<comment type="subcellular location">
    <subcellularLocation>
        <location evidence="1">Membrane</location>
    </subcellularLocation>
</comment>
<feature type="domain" description="Penicillin-binding protein dimerisation" evidence="6">
    <location>
        <begin position="75"/>
        <end position="227"/>
    </location>
</feature>
<evidence type="ECO:0008006" key="9">
    <source>
        <dbReference type="Google" id="ProtNLM"/>
    </source>
</evidence>
<evidence type="ECO:0000256" key="3">
    <source>
        <dbReference type="ARBA" id="ARBA00023136"/>
    </source>
</evidence>
<feature type="domain" description="Penicillin-binding protein transpeptidase" evidence="5">
    <location>
        <begin position="269"/>
        <end position="562"/>
    </location>
</feature>
<name>A0A1V0HK35_9ENTR</name>
<dbReference type="EMBL" id="CP012839">
    <property type="protein sequence ID" value="ARC53183.1"/>
    <property type="molecule type" value="Genomic_DNA"/>
</dbReference>
<proteinExistence type="predicted"/>
<feature type="transmembrane region" description="Helical" evidence="4">
    <location>
        <begin position="31"/>
        <end position="51"/>
    </location>
</feature>
<sequence length="571" mass="64699">MYGEERKGPYHNLISKDSHSYKEQKKLESRFLIVLSIFLICIIVILLRAGYLQIFDSEKLVKFHNVFSLRTKKIQHDRGLIFDRNGKKLAVNLVSYSIAVDPKTILKFSDIREQKNWKKLSIELKIPIERIYHKIMSSKNLRFVYLVRRAVGLDISSIVKMKISGLYIFKELRRYYPYGKFSSSLLGLTNIDHIGIEGIEKSFDLTLNGIEGQKIVRVGRSRETIEEISVVKQNTLPQNLTLSIDSEIQSVIYKTLEYHISKNQAKLGISVLLDVNTGEILSMVSVPSTNPNGYFYGRPTKSTRNRAISDLFEPGSTVKPMIVIKALDKNTVSQNSIISTKPYKIGKHLIKDVKTYDCSSISEILQRSSNVGSSKIALMMSSKELLDTYLKFGFGKFSVGLFGEKKGRFPSIEKKLSPIEKATFSFGYGFMITPLQLAQSYASIGSYGIFRTLSILKKNSELSLEKRIFPTEIVQKVVNMMKHISLKEIKHLKKTIRYEAAIKTGTIKKVDHGSYVNKYISCTAGIAPTYRPKYSLVVIIDEPSSGKYYGNLVTTPAFTEIMNKILEISAS</sequence>
<dbReference type="Proteomes" id="UP000242793">
    <property type="component" value="Chromosome"/>
</dbReference>
<dbReference type="InterPro" id="IPR005311">
    <property type="entry name" value="PBP_dimer"/>
</dbReference>
<keyword evidence="2" id="KW-0378">Hydrolase</keyword>
<dbReference type="STRING" id="428411.AOQ87_00500"/>
<dbReference type="PANTHER" id="PTHR30627:SF1">
    <property type="entry name" value="PEPTIDOGLYCAN D,D-TRANSPEPTIDASE FTSI"/>
    <property type="match status" value="1"/>
</dbReference>
<dbReference type="InterPro" id="IPR036138">
    <property type="entry name" value="PBP_dimer_sf"/>
</dbReference>
<dbReference type="GO" id="GO:0005886">
    <property type="term" value="C:plasma membrane"/>
    <property type="evidence" value="ECO:0007669"/>
    <property type="project" value="TreeGrafter"/>
</dbReference>
<keyword evidence="4" id="KW-1133">Transmembrane helix</keyword>